<evidence type="ECO:0000313" key="2">
    <source>
        <dbReference type="EMBL" id="MCY1007680.1"/>
    </source>
</evidence>
<dbReference type="Gene3D" id="3.60.20.10">
    <property type="entry name" value="Glutamine Phosphoribosylpyrophosphate, subunit 1, domain 1"/>
    <property type="match status" value="1"/>
</dbReference>
<sequence>MPQLDRRDFVFNANDSYWLANPAAPLEGFSPLHGSERAPQSPRTRVNAMLLQNEPPFVAAGEDGTFSLAEIEAAIQGNHSLTADLVLDELLARCDAQHLVEVAGSVVDLRTICQLLGAWDRRFDPDSVGAVLFREYLAAYGADSVLDRGSLFSVPFDVDDPIHTPHTLIAPAEGKVDGALVALGEAVINLKTAGVPLSAPLKQLQRAPRGGVEIGVHGGFAKEGIANVVGYNAGLNSTLLPKVSRPTPIDGTAGLTERGYVVNYGSSFVMAVELLPEGPRGEAFLTYSQSEDPRSPHFRDQTELFSRKQWRPLLFREADIAADPNLHETVVEGG</sequence>
<dbReference type="PANTHER" id="PTHR34218">
    <property type="entry name" value="PEPTIDASE S45 PENICILLIN AMIDASE"/>
    <property type="match status" value="1"/>
</dbReference>
<name>A0A9X3ER12_9BACT</name>
<dbReference type="GO" id="GO:0017000">
    <property type="term" value="P:antibiotic biosynthetic process"/>
    <property type="evidence" value="ECO:0007669"/>
    <property type="project" value="InterPro"/>
</dbReference>
<dbReference type="RefSeq" id="WP_267770321.1">
    <property type="nucleotide sequence ID" value="NZ_JAPNKE010000002.1"/>
</dbReference>
<dbReference type="InterPro" id="IPR043147">
    <property type="entry name" value="Penicillin_amidase_A-knob"/>
</dbReference>
<dbReference type="Pfam" id="PF01804">
    <property type="entry name" value="Penicil_amidase"/>
    <property type="match status" value="1"/>
</dbReference>
<accession>A0A9X3ER12</accession>
<dbReference type="InterPro" id="IPR029055">
    <property type="entry name" value="Ntn_hydrolases_N"/>
</dbReference>
<gene>
    <name evidence="2" type="ORF">OV079_19415</name>
</gene>
<proteinExistence type="predicted"/>
<dbReference type="EMBL" id="JAPNKE010000002">
    <property type="protein sequence ID" value="MCY1007680.1"/>
    <property type="molecule type" value="Genomic_DNA"/>
</dbReference>
<comment type="caution">
    <text evidence="2">The sequence shown here is derived from an EMBL/GenBank/DDBJ whole genome shotgun (WGS) entry which is preliminary data.</text>
</comment>
<dbReference type="Proteomes" id="UP001150924">
    <property type="component" value="Unassembled WGS sequence"/>
</dbReference>
<protein>
    <submittedName>
        <fullName evidence="2">Penicillin acylase family protein</fullName>
    </submittedName>
</protein>
<dbReference type="Gene3D" id="1.10.1400.10">
    <property type="match status" value="1"/>
</dbReference>
<evidence type="ECO:0000313" key="3">
    <source>
        <dbReference type="Proteomes" id="UP001150924"/>
    </source>
</evidence>
<dbReference type="AlphaFoldDB" id="A0A9X3ER12"/>
<dbReference type="PANTHER" id="PTHR34218:SF3">
    <property type="entry name" value="ACYL-HOMOSERINE LACTONE ACYLASE PVDQ"/>
    <property type="match status" value="1"/>
</dbReference>
<dbReference type="SUPFAM" id="SSF56235">
    <property type="entry name" value="N-terminal nucleophile aminohydrolases (Ntn hydrolases)"/>
    <property type="match status" value="1"/>
</dbReference>
<dbReference type="GO" id="GO:0016787">
    <property type="term" value="F:hydrolase activity"/>
    <property type="evidence" value="ECO:0007669"/>
    <property type="project" value="InterPro"/>
</dbReference>
<organism evidence="2 3">
    <name type="scientific">Nannocystis pusilla</name>
    <dbReference type="NCBI Taxonomy" id="889268"/>
    <lineage>
        <taxon>Bacteria</taxon>
        <taxon>Pseudomonadati</taxon>
        <taxon>Myxococcota</taxon>
        <taxon>Polyangia</taxon>
        <taxon>Nannocystales</taxon>
        <taxon>Nannocystaceae</taxon>
        <taxon>Nannocystis</taxon>
    </lineage>
</organism>
<evidence type="ECO:0000256" key="1">
    <source>
        <dbReference type="ARBA" id="ARBA00022729"/>
    </source>
</evidence>
<keyword evidence="3" id="KW-1185">Reference proteome</keyword>
<reference evidence="2" key="1">
    <citation type="submission" date="2022-11" db="EMBL/GenBank/DDBJ databases">
        <title>Minimal conservation of predation-associated metabolite biosynthetic gene clusters underscores biosynthetic potential of Myxococcota including descriptions for ten novel species: Archangium lansinium sp. nov., Myxococcus landrumus sp. nov., Nannocystis bai.</title>
        <authorList>
            <person name="Ahearne A."/>
            <person name="Stevens C."/>
            <person name="Phillips K."/>
        </authorList>
    </citation>
    <scope>NUCLEOTIDE SEQUENCE</scope>
    <source>
        <strain evidence="2">Na p29</strain>
    </source>
</reference>
<dbReference type="InterPro" id="IPR002692">
    <property type="entry name" value="S45"/>
</dbReference>
<keyword evidence="1" id="KW-0732">Signal</keyword>